<dbReference type="PANTHER" id="PTHR47338:SF5">
    <property type="entry name" value="ZN(II)2CYS6 TRANSCRIPTION FACTOR (EUROFUNG)"/>
    <property type="match status" value="1"/>
</dbReference>
<dbReference type="PANTHER" id="PTHR47338">
    <property type="entry name" value="ZN(II)2CYS6 TRANSCRIPTION FACTOR (EUROFUNG)-RELATED"/>
    <property type="match status" value="1"/>
</dbReference>
<dbReference type="VEuPathDB" id="FungiDB:BCV72DRAFT_131025"/>
<comment type="subcellular location">
    <subcellularLocation>
        <location evidence="1">Nucleus</location>
    </subcellularLocation>
</comment>
<dbReference type="EMBL" id="KV921932">
    <property type="protein sequence ID" value="ORE05991.1"/>
    <property type="molecule type" value="Genomic_DNA"/>
</dbReference>
<dbReference type="PROSITE" id="PS50048">
    <property type="entry name" value="ZN2_CY6_FUNGAL_2"/>
    <property type="match status" value="1"/>
</dbReference>
<gene>
    <name evidence="7" type="ORF">BCV72DRAFT_131025</name>
</gene>
<organism evidence="7">
    <name type="scientific">Rhizopus microsporus var. microsporus</name>
    <dbReference type="NCBI Taxonomy" id="86635"/>
    <lineage>
        <taxon>Eukaryota</taxon>
        <taxon>Fungi</taxon>
        <taxon>Fungi incertae sedis</taxon>
        <taxon>Mucoromycota</taxon>
        <taxon>Mucoromycotina</taxon>
        <taxon>Mucoromycetes</taxon>
        <taxon>Mucorales</taxon>
        <taxon>Mucorineae</taxon>
        <taxon>Rhizopodaceae</taxon>
        <taxon>Rhizopus</taxon>
    </lineage>
</organism>
<proteinExistence type="predicted"/>
<dbReference type="OrthoDB" id="39175at2759"/>
<reference evidence="7" key="1">
    <citation type="journal article" date="2016" name="Proc. Natl. Acad. Sci. U.S.A.">
        <title>Lipid metabolic changes in an early divergent fungus govern the establishment of a mutualistic symbiosis with endobacteria.</title>
        <authorList>
            <person name="Lastovetsky O.A."/>
            <person name="Gaspar M.L."/>
            <person name="Mondo S.J."/>
            <person name="LaButti K.M."/>
            <person name="Sandor L."/>
            <person name="Grigoriev I.V."/>
            <person name="Henry S.A."/>
            <person name="Pawlowska T.E."/>
        </authorList>
    </citation>
    <scope>NUCLEOTIDE SEQUENCE [LARGE SCALE GENOMIC DNA]</scope>
    <source>
        <strain evidence="7">ATCC 52814</strain>
    </source>
</reference>
<dbReference type="CDD" id="cd12148">
    <property type="entry name" value="fungal_TF_MHR"/>
    <property type="match status" value="1"/>
</dbReference>
<dbReference type="Gene3D" id="4.10.240.10">
    <property type="entry name" value="Zn(2)-C6 fungal-type DNA-binding domain"/>
    <property type="match status" value="1"/>
</dbReference>
<dbReference type="Proteomes" id="UP000242414">
    <property type="component" value="Unassembled WGS sequence"/>
</dbReference>
<evidence type="ECO:0000256" key="5">
    <source>
        <dbReference type="ARBA" id="ARBA00023242"/>
    </source>
</evidence>
<dbReference type="SMART" id="SM00066">
    <property type="entry name" value="GAL4"/>
    <property type="match status" value="1"/>
</dbReference>
<dbReference type="GO" id="GO:0000981">
    <property type="term" value="F:DNA-binding transcription factor activity, RNA polymerase II-specific"/>
    <property type="evidence" value="ECO:0007669"/>
    <property type="project" value="InterPro"/>
</dbReference>
<evidence type="ECO:0000256" key="4">
    <source>
        <dbReference type="ARBA" id="ARBA00023163"/>
    </source>
</evidence>
<evidence type="ECO:0000256" key="1">
    <source>
        <dbReference type="ARBA" id="ARBA00004123"/>
    </source>
</evidence>
<evidence type="ECO:0000313" key="7">
    <source>
        <dbReference type="EMBL" id="ORE05991.1"/>
    </source>
</evidence>
<dbReference type="InterPro" id="IPR001138">
    <property type="entry name" value="Zn2Cys6_DnaBD"/>
</dbReference>
<keyword evidence="5" id="KW-0539">Nucleus</keyword>
<dbReference type="GO" id="GO:0008270">
    <property type="term" value="F:zinc ion binding"/>
    <property type="evidence" value="ECO:0007669"/>
    <property type="project" value="InterPro"/>
</dbReference>
<protein>
    <recommendedName>
        <fullName evidence="6">Zn(2)-C6 fungal-type domain-containing protein</fullName>
    </recommendedName>
</protein>
<keyword evidence="3" id="KW-0805">Transcription regulation</keyword>
<dbReference type="PROSITE" id="PS00463">
    <property type="entry name" value="ZN2_CY6_FUNGAL_1"/>
    <property type="match status" value="1"/>
</dbReference>
<sequence length="687" mass="79888">MSKANDENGNKKTRKISCMPCRIKKTKCDAQLPYCTRCIRNSRENKCVYPKPRTFGRPPKNSVFQRNQDNLTATAMTCREFIFEQIPHNSKTLAAKDPLIIDIEKIYRIFIEKGDFLRNKICHHNPRLKLKIKNLRQHNSLIVSNVIHLTIKRSCQLLEFKSYFDPELAISAFTKEQDADQFFFTNHVHNNATPLNSIPTDQAMKLIHFFFQSNPHCILINKTRLLERYWKDSAEPLLLSVIYGTTISVGQHILEGKPFTLHQCTAKRNPFLDYAYILYEQVYANRQISLGNYQAIVLLSLYEISLGYSKHGMTMLSFSYMIAAELGVFDDQGMCASMDLIDREQLVTTYWTAFSATSHGCLELGFHVRERLLFHKQPFPPATANTSASYQYDLINNNHGPTIRAYFIESFHVGMVINYFSSKIAICLPTTKDNVFGLSVTKSDRNLALSLFHHDDEGTIKYKIQLVLNDFSIFIEQEKHQWTPRQLFMIETTHQLYRIHFSFIKSKNTGLQLKTVKELDLNDQNIVRLLQYALPISYTLTHSLDQFIQQSCQVESEEMLDMLPIGLMAITLETVAQVFIYNYLLSNEQEKVLDHLNRAYCISKKSIWRHWTPMRSIQKMLKDFLKNKPSDIFQKHFTVHEPTDDITCFLFMDDERTSSPEMEATFLNDINSYFQNMLASENASLYF</sequence>
<accession>A0A1X0R1Y3</accession>
<dbReference type="AlphaFoldDB" id="A0A1X0R1Y3"/>
<dbReference type="InterPro" id="IPR036864">
    <property type="entry name" value="Zn2-C6_fun-type_DNA-bd_sf"/>
</dbReference>
<dbReference type="InterPro" id="IPR050815">
    <property type="entry name" value="TF_fung"/>
</dbReference>
<name>A0A1X0R1Y3_RHIZD</name>
<dbReference type="GO" id="GO:0005634">
    <property type="term" value="C:nucleus"/>
    <property type="evidence" value="ECO:0007669"/>
    <property type="project" value="UniProtKB-SubCell"/>
</dbReference>
<dbReference type="CDD" id="cd00067">
    <property type="entry name" value="GAL4"/>
    <property type="match status" value="1"/>
</dbReference>
<evidence type="ECO:0000256" key="3">
    <source>
        <dbReference type="ARBA" id="ARBA00023015"/>
    </source>
</evidence>
<evidence type="ECO:0000259" key="6">
    <source>
        <dbReference type="PROSITE" id="PS50048"/>
    </source>
</evidence>
<evidence type="ECO:0000256" key="2">
    <source>
        <dbReference type="ARBA" id="ARBA00022723"/>
    </source>
</evidence>
<feature type="domain" description="Zn(2)-C6 fungal-type" evidence="6">
    <location>
        <begin position="17"/>
        <end position="49"/>
    </location>
</feature>
<keyword evidence="4" id="KW-0804">Transcription</keyword>
<keyword evidence="2" id="KW-0479">Metal-binding</keyword>
<dbReference type="SUPFAM" id="SSF57701">
    <property type="entry name" value="Zn2/Cys6 DNA-binding domain"/>
    <property type="match status" value="1"/>
</dbReference>
<dbReference type="Pfam" id="PF00172">
    <property type="entry name" value="Zn_clus"/>
    <property type="match status" value="1"/>
</dbReference>